<dbReference type="Proteomes" id="UP001291623">
    <property type="component" value="Unassembled WGS sequence"/>
</dbReference>
<protein>
    <submittedName>
        <fullName evidence="1">Uncharacterized protein</fullName>
    </submittedName>
</protein>
<gene>
    <name evidence="1" type="ORF">RND71_005942</name>
</gene>
<proteinExistence type="predicted"/>
<dbReference type="PANTHER" id="PTHR15000">
    <property type="entry name" value="ERYTHROID DIFFERENTIATION-RELATED FACTOR 1"/>
    <property type="match status" value="1"/>
</dbReference>
<dbReference type="GO" id="GO:0045893">
    <property type="term" value="P:positive regulation of DNA-templated transcription"/>
    <property type="evidence" value="ECO:0007669"/>
    <property type="project" value="TreeGrafter"/>
</dbReference>
<evidence type="ECO:0000313" key="2">
    <source>
        <dbReference type="Proteomes" id="UP001291623"/>
    </source>
</evidence>
<dbReference type="PANTHER" id="PTHR15000:SF1">
    <property type="entry name" value="ERYTHROID DIFFERENTIATION-RELATED FACTOR 1"/>
    <property type="match status" value="1"/>
</dbReference>
<sequence length="118" mass="13200">MESALTCMLEARHVSEDTLRNDNLKICDNYWSQLQMLLKKMLSVALCPTTNKSSANSQQSASNKSADAGKLRALYKMSLKYTEFSQLQVMQGVSRHQKQPGVLQVVPSQTVQLHTGRV</sequence>
<evidence type="ECO:0000313" key="1">
    <source>
        <dbReference type="EMBL" id="KAK4375265.1"/>
    </source>
</evidence>
<accession>A0AAE1VVU7</accession>
<organism evidence="1 2">
    <name type="scientific">Anisodus tanguticus</name>
    <dbReference type="NCBI Taxonomy" id="243964"/>
    <lineage>
        <taxon>Eukaryota</taxon>
        <taxon>Viridiplantae</taxon>
        <taxon>Streptophyta</taxon>
        <taxon>Embryophyta</taxon>
        <taxon>Tracheophyta</taxon>
        <taxon>Spermatophyta</taxon>
        <taxon>Magnoliopsida</taxon>
        <taxon>eudicotyledons</taxon>
        <taxon>Gunneridae</taxon>
        <taxon>Pentapetalae</taxon>
        <taxon>asterids</taxon>
        <taxon>lamiids</taxon>
        <taxon>Solanales</taxon>
        <taxon>Solanaceae</taxon>
        <taxon>Solanoideae</taxon>
        <taxon>Hyoscyameae</taxon>
        <taxon>Anisodus</taxon>
    </lineage>
</organism>
<reference evidence="1" key="1">
    <citation type="submission" date="2023-12" db="EMBL/GenBank/DDBJ databases">
        <title>Genome assembly of Anisodus tanguticus.</title>
        <authorList>
            <person name="Wang Y.-J."/>
        </authorList>
    </citation>
    <scope>NUCLEOTIDE SEQUENCE</scope>
    <source>
        <strain evidence="1">KB-2021</strain>
        <tissue evidence="1">Leaf</tissue>
    </source>
</reference>
<dbReference type="AlphaFoldDB" id="A0AAE1VVU7"/>
<comment type="caution">
    <text evidence="1">The sequence shown here is derived from an EMBL/GenBank/DDBJ whole genome shotgun (WGS) entry which is preliminary data.</text>
</comment>
<name>A0AAE1VVU7_9SOLA</name>
<dbReference type="EMBL" id="JAVYJV010000003">
    <property type="protein sequence ID" value="KAK4375265.1"/>
    <property type="molecule type" value="Genomic_DNA"/>
</dbReference>
<keyword evidence="2" id="KW-1185">Reference proteome</keyword>